<gene>
    <name evidence="1" type="ORF">GCM10019016_018880</name>
</gene>
<name>A0ABP6TJU2_9ACTN</name>
<protein>
    <submittedName>
        <fullName evidence="1">Uncharacterized protein</fullName>
    </submittedName>
</protein>
<evidence type="ECO:0000313" key="1">
    <source>
        <dbReference type="EMBL" id="GAA3494788.1"/>
    </source>
</evidence>
<accession>A0ABP6TJU2</accession>
<dbReference type="Proteomes" id="UP001501455">
    <property type="component" value="Unassembled WGS sequence"/>
</dbReference>
<organism evidence="1 2">
    <name type="scientific">Streptomyces prasinosporus</name>
    <dbReference type="NCBI Taxonomy" id="68256"/>
    <lineage>
        <taxon>Bacteria</taxon>
        <taxon>Bacillati</taxon>
        <taxon>Actinomycetota</taxon>
        <taxon>Actinomycetes</taxon>
        <taxon>Kitasatosporales</taxon>
        <taxon>Streptomycetaceae</taxon>
        <taxon>Streptomyces</taxon>
        <taxon>Streptomyces albogriseolus group</taxon>
    </lineage>
</organism>
<keyword evidence="2" id="KW-1185">Reference proteome</keyword>
<sequence length="106" mass="10981">MRIAIAPSASGATSTQLPSALLRRLLIQRASSWLARTPFRTPGTAVSLLFTCPAALGPAVRPGAGRVRPGAPAPIRNFAQFLVQLHTGAVSVDNSRGVNPRGDAPS</sequence>
<dbReference type="EMBL" id="BAAAXF010000018">
    <property type="protein sequence ID" value="GAA3494788.1"/>
    <property type="molecule type" value="Genomic_DNA"/>
</dbReference>
<reference evidence="2" key="1">
    <citation type="journal article" date="2019" name="Int. J. Syst. Evol. Microbiol.">
        <title>The Global Catalogue of Microorganisms (GCM) 10K type strain sequencing project: providing services to taxonomists for standard genome sequencing and annotation.</title>
        <authorList>
            <consortium name="The Broad Institute Genomics Platform"/>
            <consortium name="The Broad Institute Genome Sequencing Center for Infectious Disease"/>
            <person name="Wu L."/>
            <person name="Ma J."/>
        </authorList>
    </citation>
    <scope>NUCLEOTIDE SEQUENCE [LARGE SCALE GENOMIC DNA]</scope>
    <source>
        <strain evidence="2">JCM 4816</strain>
    </source>
</reference>
<evidence type="ECO:0000313" key="2">
    <source>
        <dbReference type="Proteomes" id="UP001501455"/>
    </source>
</evidence>
<comment type="caution">
    <text evidence="1">The sequence shown here is derived from an EMBL/GenBank/DDBJ whole genome shotgun (WGS) entry which is preliminary data.</text>
</comment>
<proteinExistence type="predicted"/>